<dbReference type="EMBL" id="JAKREW010000010">
    <property type="protein sequence ID" value="MCG7505883.1"/>
    <property type="molecule type" value="Genomic_DNA"/>
</dbReference>
<keyword evidence="11" id="KW-1185">Reference proteome</keyword>
<dbReference type="InterPro" id="IPR032807">
    <property type="entry name" value="GNVR"/>
</dbReference>
<dbReference type="InterPro" id="IPR003856">
    <property type="entry name" value="LPS_length_determ_N"/>
</dbReference>
<feature type="transmembrane region" description="Helical" evidence="7">
    <location>
        <begin position="20"/>
        <end position="42"/>
    </location>
</feature>
<evidence type="ECO:0000256" key="2">
    <source>
        <dbReference type="ARBA" id="ARBA00022475"/>
    </source>
</evidence>
<evidence type="ECO:0000256" key="6">
    <source>
        <dbReference type="SAM" id="Coils"/>
    </source>
</evidence>
<dbReference type="Pfam" id="PF13807">
    <property type="entry name" value="GNVR"/>
    <property type="match status" value="1"/>
</dbReference>
<feature type="coiled-coil region" evidence="6">
    <location>
        <begin position="322"/>
        <end position="349"/>
    </location>
</feature>
<evidence type="ECO:0000256" key="3">
    <source>
        <dbReference type="ARBA" id="ARBA00022692"/>
    </source>
</evidence>
<comment type="caution">
    <text evidence="10">The sequence shown here is derived from an EMBL/GenBank/DDBJ whole genome shotgun (WGS) entry which is preliminary data.</text>
</comment>
<evidence type="ECO:0000259" key="8">
    <source>
        <dbReference type="Pfam" id="PF02706"/>
    </source>
</evidence>
<name>A0ABS9QEN9_9HYPH</name>
<reference evidence="10 11" key="1">
    <citation type="submission" date="2022-02" db="EMBL/GenBank/DDBJ databases">
        <title>Draft genome sequence of Mezorhizobium retamae strain IRAMC:0171 isolated from Retama raetam nodules.</title>
        <authorList>
            <person name="Bengaied R."/>
            <person name="Sbissi I."/>
            <person name="Huber K."/>
            <person name="Ghodbane F."/>
            <person name="Nouioui I."/>
            <person name="Tarhouni M."/>
            <person name="Gtari M."/>
        </authorList>
    </citation>
    <scope>NUCLEOTIDE SEQUENCE [LARGE SCALE GENOMIC DNA]</scope>
    <source>
        <strain evidence="10 11">IRAMC:0171</strain>
    </source>
</reference>
<keyword evidence="4 7" id="KW-1133">Transmembrane helix</keyword>
<evidence type="ECO:0000256" key="5">
    <source>
        <dbReference type="ARBA" id="ARBA00023136"/>
    </source>
</evidence>
<evidence type="ECO:0000313" key="11">
    <source>
        <dbReference type="Proteomes" id="UP001201701"/>
    </source>
</evidence>
<dbReference type="PANTHER" id="PTHR32309:SF13">
    <property type="entry name" value="FERRIC ENTEROBACTIN TRANSPORT PROTEIN FEPE"/>
    <property type="match status" value="1"/>
</dbReference>
<organism evidence="10 11">
    <name type="scientific">Mesorhizobium retamae</name>
    <dbReference type="NCBI Taxonomy" id="2912854"/>
    <lineage>
        <taxon>Bacteria</taxon>
        <taxon>Pseudomonadati</taxon>
        <taxon>Pseudomonadota</taxon>
        <taxon>Alphaproteobacteria</taxon>
        <taxon>Hyphomicrobiales</taxon>
        <taxon>Phyllobacteriaceae</taxon>
        <taxon>Mesorhizobium</taxon>
    </lineage>
</organism>
<evidence type="ECO:0000256" key="4">
    <source>
        <dbReference type="ARBA" id="ARBA00022989"/>
    </source>
</evidence>
<gene>
    <name evidence="10" type="ORF">L4923_12745</name>
</gene>
<dbReference type="InterPro" id="IPR050445">
    <property type="entry name" value="Bact_polysacc_biosynth/exp"/>
</dbReference>
<keyword evidence="5 7" id="KW-0472">Membrane</keyword>
<keyword evidence="6" id="KW-0175">Coiled coil</keyword>
<dbReference type="Proteomes" id="UP001201701">
    <property type="component" value="Unassembled WGS sequence"/>
</dbReference>
<evidence type="ECO:0000259" key="9">
    <source>
        <dbReference type="Pfam" id="PF13807"/>
    </source>
</evidence>
<evidence type="ECO:0000313" key="10">
    <source>
        <dbReference type="EMBL" id="MCG7505883.1"/>
    </source>
</evidence>
<dbReference type="Pfam" id="PF02706">
    <property type="entry name" value="Wzz"/>
    <property type="match status" value="1"/>
</dbReference>
<dbReference type="PANTHER" id="PTHR32309">
    <property type="entry name" value="TYROSINE-PROTEIN KINASE"/>
    <property type="match status" value="1"/>
</dbReference>
<sequence length="452" mass="49073">MTLDKIGTFLELDFRRLFVWLRAGLILACLLAIVGGVVGGAYSMLSKQRYTVTTDILVNPANLQVVQNDLYPQSGQIDGQILSARSKQRILTSGSVLSRVVNELELYNDPEFFDPSRGGAEKADPKLTALKNLAKQVKSTADDKSFATTLSVSAETADKAVLISQTIVKTFREELANAEASDAKRAASALEERLGQLKSDVQAAEEKVEAYRRSHSLASSNGQLVSSQTMTQLNGQILEEQSRVVAAQSNYDALVASGANGTRSTPEISETLAALRERANSLRQQIDSQAMTFGPRHPTIVRLKTELGTVDTQLKAEFARTVDQAKVNLNRAKASLASLNAKMNDLKSRVFADNESEVALRELLRDAASKTAIYESFLSRARQITEREQIDTTNVQVISTAVPPNGRAWPPSLPIMIVLGAAAGFVLGMLLAIAWGILRDLRGRPESDAARA</sequence>
<feature type="coiled-coil region" evidence="6">
    <location>
        <begin position="173"/>
        <end position="214"/>
    </location>
</feature>
<feature type="transmembrane region" description="Helical" evidence="7">
    <location>
        <begin position="415"/>
        <end position="438"/>
    </location>
</feature>
<evidence type="ECO:0000256" key="1">
    <source>
        <dbReference type="ARBA" id="ARBA00004651"/>
    </source>
</evidence>
<keyword evidence="3 7" id="KW-0812">Transmembrane</keyword>
<protein>
    <submittedName>
        <fullName evidence="10">GumC family protein</fullName>
    </submittedName>
</protein>
<accession>A0ABS9QEN9</accession>
<feature type="domain" description="Tyrosine-protein kinase G-rich" evidence="9">
    <location>
        <begin position="360"/>
        <end position="433"/>
    </location>
</feature>
<comment type="subcellular location">
    <subcellularLocation>
        <location evidence="1">Cell membrane</location>
        <topology evidence="1">Multi-pass membrane protein</topology>
    </subcellularLocation>
</comment>
<keyword evidence="2" id="KW-1003">Cell membrane</keyword>
<evidence type="ECO:0000256" key="7">
    <source>
        <dbReference type="SAM" id="Phobius"/>
    </source>
</evidence>
<proteinExistence type="predicted"/>
<feature type="domain" description="Polysaccharide chain length determinant N-terminal" evidence="8">
    <location>
        <begin position="11"/>
        <end position="104"/>
    </location>
</feature>
<dbReference type="RefSeq" id="WP_239365478.1">
    <property type="nucleotide sequence ID" value="NZ_JAKREW010000010.1"/>
</dbReference>